<evidence type="ECO:0000313" key="1">
    <source>
        <dbReference type="EMBL" id="RRT65775.1"/>
    </source>
</evidence>
<dbReference type="EMBL" id="AMZH03005696">
    <property type="protein sequence ID" value="RRT65775.1"/>
    <property type="molecule type" value="Genomic_DNA"/>
</dbReference>
<accession>A0A426ZPB5</accession>
<gene>
    <name evidence="1" type="ORF">B296_00024650</name>
</gene>
<proteinExistence type="predicted"/>
<name>A0A426ZPB5_ENSVE</name>
<dbReference type="Proteomes" id="UP000287651">
    <property type="component" value="Unassembled WGS sequence"/>
</dbReference>
<protein>
    <submittedName>
        <fullName evidence="1">Uncharacterized protein</fullName>
    </submittedName>
</protein>
<sequence length="77" mass="8725">MSSSTKVSALDMPDVPMGQLPEHLHLQRTRVVCKADAPIHVRLTFTRSRLSHSVDLLVAYASPCDLSLVFFSYFWTF</sequence>
<evidence type="ECO:0000313" key="2">
    <source>
        <dbReference type="Proteomes" id="UP000287651"/>
    </source>
</evidence>
<reference evidence="1 2" key="1">
    <citation type="journal article" date="2014" name="Agronomy (Basel)">
        <title>A Draft Genome Sequence for Ensete ventricosum, the Drought-Tolerant Tree Against Hunger.</title>
        <authorList>
            <person name="Harrison J."/>
            <person name="Moore K.A."/>
            <person name="Paszkiewicz K."/>
            <person name="Jones T."/>
            <person name="Grant M."/>
            <person name="Ambacheew D."/>
            <person name="Muzemil S."/>
            <person name="Studholme D.J."/>
        </authorList>
    </citation>
    <scope>NUCLEOTIDE SEQUENCE [LARGE SCALE GENOMIC DNA]</scope>
</reference>
<organism evidence="1 2">
    <name type="scientific">Ensete ventricosum</name>
    <name type="common">Abyssinian banana</name>
    <name type="synonym">Musa ensete</name>
    <dbReference type="NCBI Taxonomy" id="4639"/>
    <lineage>
        <taxon>Eukaryota</taxon>
        <taxon>Viridiplantae</taxon>
        <taxon>Streptophyta</taxon>
        <taxon>Embryophyta</taxon>
        <taxon>Tracheophyta</taxon>
        <taxon>Spermatophyta</taxon>
        <taxon>Magnoliopsida</taxon>
        <taxon>Liliopsida</taxon>
        <taxon>Zingiberales</taxon>
        <taxon>Musaceae</taxon>
        <taxon>Ensete</taxon>
    </lineage>
</organism>
<dbReference type="AlphaFoldDB" id="A0A426ZPB5"/>
<comment type="caution">
    <text evidence="1">The sequence shown here is derived from an EMBL/GenBank/DDBJ whole genome shotgun (WGS) entry which is preliminary data.</text>
</comment>